<dbReference type="RefSeq" id="WP_106287708.1">
    <property type="nucleotide sequence ID" value="NZ_CAWNTC010000220.1"/>
</dbReference>
<dbReference type="InterPro" id="IPR036869">
    <property type="entry name" value="J_dom_sf"/>
</dbReference>
<reference evidence="3 4" key="2">
    <citation type="submission" date="2018-03" db="EMBL/GenBank/DDBJ databases">
        <title>The ancient ancestry and fast evolution of plastids.</title>
        <authorList>
            <person name="Moore K.R."/>
            <person name="Magnabosco C."/>
            <person name="Momper L."/>
            <person name="Gold D.A."/>
            <person name="Bosak T."/>
            <person name="Fournier G.P."/>
        </authorList>
    </citation>
    <scope>NUCLEOTIDE SEQUENCE [LARGE SCALE GENOMIC DNA]</scope>
    <source>
        <strain evidence="3 4">CCAP 1448/3</strain>
    </source>
</reference>
<dbReference type="GO" id="GO:0042026">
    <property type="term" value="P:protein refolding"/>
    <property type="evidence" value="ECO:0007669"/>
    <property type="project" value="TreeGrafter"/>
</dbReference>
<dbReference type="GO" id="GO:0005737">
    <property type="term" value="C:cytoplasm"/>
    <property type="evidence" value="ECO:0007669"/>
    <property type="project" value="TreeGrafter"/>
</dbReference>
<dbReference type="Gene3D" id="2.60.260.20">
    <property type="entry name" value="Urease metallochaperone UreE, N-terminal domain"/>
    <property type="match status" value="2"/>
</dbReference>
<dbReference type="PROSITE" id="PS50076">
    <property type="entry name" value="DNAJ_2"/>
    <property type="match status" value="1"/>
</dbReference>
<name>A0A2T1C721_9CYAN</name>
<organism evidence="3 4">
    <name type="scientific">Merismopedia glauca CCAP 1448/3</name>
    <dbReference type="NCBI Taxonomy" id="1296344"/>
    <lineage>
        <taxon>Bacteria</taxon>
        <taxon>Bacillati</taxon>
        <taxon>Cyanobacteriota</taxon>
        <taxon>Cyanophyceae</taxon>
        <taxon>Synechococcales</taxon>
        <taxon>Merismopediaceae</taxon>
        <taxon>Merismopedia</taxon>
    </lineage>
</organism>
<dbReference type="SMART" id="SM00271">
    <property type="entry name" value="DnaJ"/>
    <property type="match status" value="1"/>
</dbReference>
<comment type="caution">
    <text evidence="3">The sequence shown here is derived from an EMBL/GenBank/DDBJ whole genome shotgun (WGS) entry which is preliminary data.</text>
</comment>
<dbReference type="Pfam" id="PF00226">
    <property type="entry name" value="DnaJ"/>
    <property type="match status" value="1"/>
</dbReference>
<dbReference type="CDD" id="cd06257">
    <property type="entry name" value="DnaJ"/>
    <property type="match status" value="1"/>
</dbReference>
<accession>A0A2T1C721</accession>
<sequence length="327" mass="36132">MAGTDFKDYYSILGVGRNATDDEIKKSFRRLARKYHPDMNPGDKKAEAQFKEANEAYEVLSDPEKRKKYDQFGQYWKQADQNPGWPGASYSTGTGVGFDVNNFDFGRYANFQDFVDELLKEGGNRRAYSNTNTTGRSTGFGFDTSGGNKGLDKEATLSLNFADAFSGAQKSLIVGDETLKVRIPAGAKTGSRVRVPGKGHTAAYGQQRGDLYLNISLQPHSFFQFEGDNLVCEIPVTPDEAVLGAQVEVPTPDGMVTMNIPAGVRSGQSLRLRGKGWPLPKGGRSDQLVRVAIATPKEITATEREYYEKIRSSRSYNPRSHLSQIRL</sequence>
<evidence type="ECO:0000313" key="4">
    <source>
        <dbReference type="Proteomes" id="UP000238762"/>
    </source>
</evidence>
<dbReference type="PROSITE" id="PS00636">
    <property type="entry name" value="DNAJ_1"/>
    <property type="match status" value="1"/>
</dbReference>
<proteinExistence type="predicted"/>
<dbReference type="OrthoDB" id="9779889at2"/>
<keyword evidence="4" id="KW-1185">Reference proteome</keyword>
<dbReference type="InterPro" id="IPR001623">
    <property type="entry name" value="DnaJ_domain"/>
</dbReference>
<evidence type="ECO:0000256" key="1">
    <source>
        <dbReference type="ARBA" id="ARBA00023186"/>
    </source>
</evidence>
<dbReference type="InterPro" id="IPR008971">
    <property type="entry name" value="HSP40/DnaJ_pept-bd"/>
</dbReference>
<dbReference type="EMBL" id="PVWJ01000019">
    <property type="protein sequence ID" value="PSB04049.1"/>
    <property type="molecule type" value="Genomic_DNA"/>
</dbReference>
<dbReference type="GO" id="GO:0051082">
    <property type="term" value="F:unfolded protein binding"/>
    <property type="evidence" value="ECO:0007669"/>
    <property type="project" value="InterPro"/>
</dbReference>
<protein>
    <submittedName>
        <fullName evidence="3">Molecular chaperone DnaJ</fullName>
    </submittedName>
</protein>
<dbReference type="Pfam" id="PF01556">
    <property type="entry name" value="DnaJ_C"/>
    <property type="match status" value="1"/>
</dbReference>
<evidence type="ECO:0000259" key="2">
    <source>
        <dbReference type="PROSITE" id="PS50076"/>
    </source>
</evidence>
<dbReference type="SUPFAM" id="SSF49493">
    <property type="entry name" value="HSP40/DnaJ peptide-binding domain"/>
    <property type="match status" value="2"/>
</dbReference>
<dbReference type="PRINTS" id="PR00625">
    <property type="entry name" value="JDOMAIN"/>
</dbReference>
<gene>
    <name evidence="3" type="ORF">C7B64_05815</name>
</gene>
<evidence type="ECO:0000313" key="3">
    <source>
        <dbReference type="EMBL" id="PSB04049.1"/>
    </source>
</evidence>
<dbReference type="InterPro" id="IPR018253">
    <property type="entry name" value="DnaJ_domain_CS"/>
</dbReference>
<dbReference type="PANTHER" id="PTHR43096:SF52">
    <property type="entry name" value="DNAJ HOMOLOG 1, MITOCHONDRIAL-RELATED"/>
    <property type="match status" value="1"/>
</dbReference>
<dbReference type="AlphaFoldDB" id="A0A2T1C721"/>
<dbReference type="InterPro" id="IPR002939">
    <property type="entry name" value="DnaJ_C"/>
</dbReference>
<dbReference type="CDD" id="cd10747">
    <property type="entry name" value="DnaJ_C"/>
    <property type="match status" value="1"/>
</dbReference>
<dbReference type="Gene3D" id="1.10.287.110">
    <property type="entry name" value="DnaJ domain"/>
    <property type="match status" value="1"/>
</dbReference>
<dbReference type="SUPFAM" id="SSF46565">
    <property type="entry name" value="Chaperone J-domain"/>
    <property type="match status" value="1"/>
</dbReference>
<keyword evidence="1" id="KW-0143">Chaperone</keyword>
<feature type="domain" description="J" evidence="2">
    <location>
        <begin position="8"/>
        <end position="73"/>
    </location>
</feature>
<dbReference type="FunFam" id="2.60.260.20:FF:000013">
    <property type="entry name" value="DnaJ subfamily B member 11"/>
    <property type="match status" value="1"/>
</dbReference>
<reference evidence="3 4" key="1">
    <citation type="submission" date="2018-02" db="EMBL/GenBank/DDBJ databases">
        <authorList>
            <person name="Cohen D.B."/>
            <person name="Kent A.D."/>
        </authorList>
    </citation>
    <scope>NUCLEOTIDE SEQUENCE [LARGE SCALE GENOMIC DNA]</scope>
    <source>
        <strain evidence="3 4">CCAP 1448/3</strain>
    </source>
</reference>
<dbReference type="Proteomes" id="UP000238762">
    <property type="component" value="Unassembled WGS sequence"/>
</dbReference>
<dbReference type="PANTHER" id="PTHR43096">
    <property type="entry name" value="DNAJ HOMOLOG 1, MITOCHONDRIAL-RELATED"/>
    <property type="match status" value="1"/>
</dbReference>